<keyword evidence="2" id="KW-0812">Transmembrane</keyword>
<feature type="transmembrane region" description="Helical" evidence="2">
    <location>
        <begin position="27"/>
        <end position="46"/>
    </location>
</feature>
<feature type="domain" description="Potassium channel" evidence="4">
    <location>
        <begin position="31"/>
        <end position="113"/>
    </location>
</feature>
<organism evidence="5">
    <name type="scientific">uncultured Nocardioidaceae bacterium</name>
    <dbReference type="NCBI Taxonomy" id="253824"/>
    <lineage>
        <taxon>Bacteria</taxon>
        <taxon>Bacillati</taxon>
        <taxon>Actinomycetota</taxon>
        <taxon>Actinomycetes</taxon>
        <taxon>Propionibacteriales</taxon>
        <taxon>Nocardioidaceae</taxon>
        <taxon>environmental samples</taxon>
    </lineage>
</organism>
<dbReference type="EMBL" id="CADCUD010000052">
    <property type="protein sequence ID" value="CAA9318830.1"/>
    <property type="molecule type" value="Genomic_DNA"/>
</dbReference>
<accession>A0A6J4KZP4</accession>
<reference evidence="5" key="1">
    <citation type="submission" date="2020-02" db="EMBL/GenBank/DDBJ databases">
        <authorList>
            <person name="Meier V. D."/>
        </authorList>
    </citation>
    <scope>NUCLEOTIDE SEQUENCE</scope>
    <source>
        <strain evidence="5">AVDCRST_MAG46</strain>
    </source>
</reference>
<dbReference type="InterPro" id="IPR050721">
    <property type="entry name" value="Trk_Ktr_HKT_K-transport"/>
</dbReference>
<dbReference type="Pfam" id="PF02254">
    <property type="entry name" value="TrkA_N"/>
    <property type="match status" value="2"/>
</dbReference>
<dbReference type="GO" id="GO:0005886">
    <property type="term" value="C:plasma membrane"/>
    <property type="evidence" value="ECO:0007669"/>
    <property type="project" value="UniProtKB-SubCell"/>
</dbReference>
<keyword evidence="5" id="KW-0407">Ion channel</keyword>
<comment type="subcellular location">
    <subcellularLocation>
        <location evidence="1">Cell membrane</location>
        <topology evidence="1">Multi-pass membrane protein</topology>
    </subcellularLocation>
</comment>
<evidence type="ECO:0000259" key="3">
    <source>
        <dbReference type="Pfam" id="PF02254"/>
    </source>
</evidence>
<dbReference type="InterPro" id="IPR013099">
    <property type="entry name" value="K_chnl_dom"/>
</dbReference>
<dbReference type="InterPro" id="IPR036291">
    <property type="entry name" value="NAD(P)-bd_dom_sf"/>
</dbReference>
<dbReference type="Gene3D" id="3.40.50.720">
    <property type="entry name" value="NAD(P)-binding Rossmann-like Domain"/>
    <property type="match status" value="2"/>
</dbReference>
<sequence length="579" mass="63256">MASGVVPESGTQLSAPGVFLVMRRMRAPLIVIIVIFAVSVLGLSLMPGQDAQGRPDRMTLFESFYFMSYTATTIGFGELPYQFSSAQRMWVTLTIFLAVIGWAYAIGSLLSLMQDQGFRQALARNSFDRAVRRIREPFLLLVGYGNAAKMLARSLDDMGRRFVVIDNVDARVSGVELDAYRADAPALLGDARDTGLLTLAGLGHPTCAGVVALAGDDETNLDVAMTTALIRPDLPVIARSSSRDVGERMLAFHVQQVVNPLDRFGDHLRILLRSPAAYQLMIWLTSAPGTPLPRRFAPLPHGRWVVCGHDRYGEELSSDLRAEGLDVTVVHVAGGRVMAGEGDSAHVVEAGHVSDAVAFVAATENDTTNLWLVEAAKRANPDAFVVALQNRRANRPLFEAIGIDFGMVPAEVIAHEVLARLANPVLMRFLPQVPHQGDAWSAQMVDRLVDTCGEGTPDLWRIRLTRDEAPTLASRLDERGLSLDDLLRDPVNRDRPLAIVALTLLRDDERTLAPSGDVRLRLGDQMLLAGRPRHRAALATTLTEEPTAAYVFDGRRAAAGWVWRRLAGDPTTTPEHTDV</sequence>
<keyword evidence="2" id="KW-0472">Membrane</keyword>
<feature type="domain" description="RCK N-terminal" evidence="3">
    <location>
        <begin position="140"/>
        <end position="260"/>
    </location>
</feature>
<evidence type="ECO:0000256" key="1">
    <source>
        <dbReference type="ARBA" id="ARBA00004651"/>
    </source>
</evidence>
<dbReference type="AlphaFoldDB" id="A0A6J4KZP4"/>
<dbReference type="PANTHER" id="PTHR43833">
    <property type="entry name" value="POTASSIUM CHANNEL PROTEIN 2-RELATED-RELATED"/>
    <property type="match status" value="1"/>
</dbReference>
<dbReference type="Pfam" id="PF07885">
    <property type="entry name" value="Ion_trans_2"/>
    <property type="match status" value="1"/>
</dbReference>
<dbReference type="GO" id="GO:0006813">
    <property type="term" value="P:potassium ion transport"/>
    <property type="evidence" value="ECO:0007669"/>
    <property type="project" value="InterPro"/>
</dbReference>
<feature type="domain" description="RCK N-terminal" evidence="3">
    <location>
        <begin position="305"/>
        <end position="405"/>
    </location>
</feature>
<dbReference type="Gene3D" id="1.10.287.70">
    <property type="match status" value="1"/>
</dbReference>
<dbReference type="SUPFAM" id="SSF51735">
    <property type="entry name" value="NAD(P)-binding Rossmann-fold domains"/>
    <property type="match status" value="2"/>
</dbReference>
<feature type="transmembrane region" description="Helical" evidence="2">
    <location>
        <begin position="58"/>
        <end position="77"/>
    </location>
</feature>
<dbReference type="InterPro" id="IPR003148">
    <property type="entry name" value="RCK_N"/>
</dbReference>
<keyword evidence="5" id="KW-0813">Transport</keyword>
<keyword evidence="2" id="KW-1133">Transmembrane helix</keyword>
<dbReference type="SUPFAM" id="SSF81324">
    <property type="entry name" value="Voltage-gated potassium channels"/>
    <property type="match status" value="1"/>
</dbReference>
<proteinExistence type="predicted"/>
<evidence type="ECO:0000313" key="5">
    <source>
        <dbReference type="EMBL" id="CAA9318830.1"/>
    </source>
</evidence>
<protein>
    <submittedName>
        <fullName evidence="5">Potassium channel protein</fullName>
    </submittedName>
</protein>
<gene>
    <name evidence="5" type="ORF">AVDCRST_MAG46-699</name>
</gene>
<evidence type="ECO:0000256" key="2">
    <source>
        <dbReference type="SAM" id="Phobius"/>
    </source>
</evidence>
<dbReference type="GO" id="GO:0034220">
    <property type="term" value="P:monoatomic ion transmembrane transport"/>
    <property type="evidence" value="ECO:0007669"/>
    <property type="project" value="UniProtKB-KW"/>
</dbReference>
<keyword evidence="5" id="KW-0406">Ion transport</keyword>
<name>A0A6J4KZP4_9ACTN</name>
<evidence type="ECO:0000259" key="4">
    <source>
        <dbReference type="Pfam" id="PF07885"/>
    </source>
</evidence>
<feature type="transmembrane region" description="Helical" evidence="2">
    <location>
        <begin position="89"/>
        <end position="112"/>
    </location>
</feature>